<feature type="binding site" evidence="6">
    <location>
        <position position="236"/>
    </location>
    <ligand>
        <name>a divalent metal cation</name>
        <dbReference type="ChEBI" id="CHEBI:60240"/>
        <label>2</label>
        <note>catalytic</note>
    </ligand>
</feature>
<protein>
    <recommendedName>
        <fullName evidence="6 7">Methionine aminopeptidase</fullName>
        <shortName evidence="6">MAP</shortName>
        <shortName evidence="6">MetAP</shortName>
        <ecNumber evidence="6 7">3.4.11.18</ecNumber>
    </recommendedName>
    <alternativeName>
        <fullName evidence="6">Peptidase M</fullName>
    </alternativeName>
</protein>
<accession>A0ABT0CEG5</accession>
<keyword evidence="2 6" id="KW-0031">Aminopeptidase</keyword>
<comment type="caution">
    <text evidence="9">The sequence shown here is derived from an EMBL/GenBank/DDBJ whole genome shotgun (WGS) entry which is preliminary data.</text>
</comment>
<dbReference type="InterPro" id="IPR036005">
    <property type="entry name" value="Creatinase/aminopeptidase-like"/>
</dbReference>
<feature type="binding site" evidence="6">
    <location>
        <position position="79"/>
    </location>
    <ligand>
        <name>substrate</name>
    </ligand>
</feature>
<evidence type="ECO:0000256" key="7">
    <source>
        <dbReference type="RuleBase" id="RU003653"/>
    </source>
</evidence>
<feature type="binding site" evidence="6">
    <location>
        <position position="108"/>
    </location>
    <ligand>
        <name>a divalent metal cation</name>
        <dbReference type="ChEBI" id="CHEBI:60240"/>
        <label>2</label>
        <note>catalytic</note>
    </ligand>
</feature>
<organism evidence="9 10">
    <name type="scientific">Thermostichus vulcanus str. 'Rupite'</name>
    <dbReference type="NCBI Taxonomy" id="2813851"/>
    <lineage>
        <taxon>Bacteria</taxon>
        <taxon>Bacillati</taxon>
        <taxon>Cyanobacteriota</taxon>
        <taxon>Cyanophyceae</taxon>
        <taxon>Thermostichales</taxon>
        <taxon>Thermostichaceae</taxon>
        <taxon>Thermostichus</taxon>
    </lineage>
</organism>
<keyword evidence="10" id="KW-1185">Reference proteome</keyword>
<proteinExistence type="inferred from homology"/>
<name>A0ABT0CEG5_THEVL</name>
<dbReference type="GO" id="GO:0004239">
    <property type="term" value="F:initiator methionyl aminopeptidase activity"/>
    <property type="evidence" value="ECO:0007669"/>
    <property type="project" value="UniProtKB-EC"/>
</dbReference>
<dbReference type="InterPro" id="IPR001714">
    <property type="entry name" value="Pept_M24_MAP"/>
</dbReference>
<dbReference type="EC" id="3.4.11.18" evidence="6 7"/>
<keyword evidence="3 6" id="KW-0645">Protease</keyword>
<dbReference type="HAMAP" id="MF_01974">
    <property type="entry name" value="MetAP_1"/>
    <property type="match status" value="1"/>
</dbReference>
<feature type="binding site" evidence="6">
    <location>
        <position position="205"/>
    </location>
    <ligand>
        <name>a divalent metal cation</name>
        <dbReference type="ChEBI" id="CHEBI:60240"/>
        <label>2</label>
        <note>catalytic</note>
    </ligand>
</feature>
<comment type="similarity">
    <text evidence="6">Belongs to the peptidase M24A family. Methionine aminopeptidase type 1 subfamily.</text>
</comment>
<dbReference type="PRINTS" id="PR00599">
    <property type="entry name" value="MAPEPTIDASE"/>
</dbReference>
<comment type="cofactor">
    <cofactor evidence="6">
        <name>Co(2+)</name>
        <dbReference type="ChEBI" id="CHEBI:48828"/>
    </cofactor>
    <cofactor evidence="6">
        <name>Zn(2+)</name>
        <dbReference type="ChEBI" id="CHEBI:29105"/>
    </cofactor>
    <cofactor evidence="6">
        <name>Mn(2+)</name>
        <dbReference type="ChEBI" id="CHEBI:29035"/>
    </cofactor>
    <cofactor evidence="6">
        <name>Fe(2+)</name>
        <dbReference type="ChEBI" id="CHEBI:29033"/>
    </cofactor>
    <text evidence="6">Binds 2 divalent metal cations per subunit. Has a high-affinity and a low affinity metal-binding site. The true nature of the physiological cofactor is under debate. The enzyme is active with cobalt, zinc, manganese or divalent iron ions. Most likely, methionine aminopeptidases function as mononuclear Fe(2+)-metalloproteases under physiological conditions, and the catalytically relevant metal-binding site has been assigned to the histidine-containing high-affinity site.</text>
</comment>
<feature type="binding site" evidence="6">
    <location>
        <position position="178"/>
    </location>
    <ligand>
        <name>substrate</name>
    </ligand>
</feature>
<feature type="binding site" evidence="6">
    <location>
        <position position="108"/>
    </location>
    <ligand>
        <name>a divalent metal cation</name>
        <dbReference type="ChEBI" id="CHEBI:60240"/>
        <label>1</label>
    </ligand>
</feature>
<dbReference type="NCBIfam" id="TIGR00500">
    <property type="entry name" value="met_pdase_I"/>
    <property type="match status" value="1"/>
</dbReference>
<dbReference type="PANTHER" id="PTHR43330:SF27">
    <property type="entry name" value="METHIONINE AMINOPEPTIDASE"/>
    <property type="match status" value="1"/>
</dbReference>
<dbReference type="PANTHER" id="PTHR43330">
    <property type="entry name" value="METHIONINE AMINOPEPTIDASE"/>
    <property type="match status" value="1"/>
</dbReference>
<feature type="binding site" evidence="6">
    <location>
        <position position="171"/>
    </location>
    <ligand>
        <name>a divalent metal cation</name>
        <dbReference type="ChEBI" id="CHEBI:60240"/>
        <label>2</label>
        <note>catalytic</note>
    </ligand>
</feature>
<comment type="catalytic activity">
    <reaction evidence="6 7">
        <text>Release of N-terminal amino acids, preferentially methionine, from peptides and arylamides.</text>
        <dbReference type="EC" id="3.4.11.18"/>
    </reaction>
</comment>
<evidence type="ECO:0000256" key="1">
    <source>
        <dbReference type="ARBA" id="ARBA00002521"/>
    </source>
</evidence>
<comment type="subunit">
    <text evidence="6">Monomer.</text>
</comment>
<dbReference type="Proteomes" id="UP000830835">
    <property type="component" value="Unassembled WGS sequence"/>
</dbReference>
<feature type="domain" description="Peptidase M24" evidence="8">
    <location>
        <begin position="13"/>
        <end position="243"/>
    </location>
</feature>
<evidence type="ECO:0000259" key="8">
    <source>
        <dbReference type="Pfam" id="PF00557"/>
    </source>
</evidence>
<evidence type="ECO:0000256" key="3">
    <source>
        <dbReference type="ARBA" id="ARBA00022670"/>
    </source>
</evidence>
<evidence type="ECO:0000256" key="4">
    <source>
        <dbReference type="ARBA" id="ARBA00022723"/>
    </source>
</evidence>
<feature type="binding site" evidence="6">
    <location>
        <position position="97"/>
    </location>
    <ligand>
        <name>a divalent metal cation</name>
        <dbReference type="ChEBI" id="CHEBI:60240"/>
        <label>1</label>
    </ligand>
</feature>
<feature type="binding site" evidence="6">
    <location>
        <position position="236"/>
    </location>
    <ligand>
        <name>a divalent metal cation</name>
        <dbReference type="ChEBI" id="CHEBI:60240"/>
        <label>1</label>
    </ligand>
</feature>
<dbReference type="Gene3D" id="3.90.230.10">
    <property type="entry name" value="Creatinase/methionine aminopeptidase superfamily"/>
    <property type="match status" value="1"/>
</dbReference>
<dbReference type="SUPFAM" id="SSF55920">
    <property type="entry name" value="Creatinase/aminopeptidase"/>
    <property type="match status" value="1"/>
</dbReference>
<keyword evidence="4 6" id="KW-0479">Metal-binding</keyword>
<dbReference type="RefSeq" id="WP_244352466.1">
    <property type="nucleotide sequence ID" value="NZ_JAFIRA010000049.1"/>
</dbReference>
<evidence type="ECO:0000256" key="6">
    <source>
        <dbReference type="HAMAP-Rule" id="MF_01974"/>
    </source>
</evidence>
<reference evidence="9" key="1">
    <citation type="submission" date="2021-02" db="EMBL/GenBank/DDBJ databases">
        <title>The CRISPR/cas machinery reduction and long-range gene transfer in the hot spring cyanobacterium Synechococcus.</title>
        <authorList>
            <person name="Dvorak P."/>
            <person name="Jahodarova E."/>
            <person name="Hasler P."/>
            <person name="Poulickova A."/>
        </authorList>
    </citation>
    <scope>NUCLEOTIDE SEQUENCE</scope>
    <source>
        <strain evidence="9">Rupite</strain>
    </source>
</reference>
<evidence type="ECO:0000313" key="10">
    <source>
        <dbReference type="Proteomes" id="UP000830835"/>
    </source>
</evidence>
<dbReference type="Pfam" id="PF00557">
    <property type="entry name" value="Peptidase_M24"/>
    <property type="match status" value="1"/>
</dbReference>
<dbReference type="InterPro" id="IPR000994">
    <property type="entry name" value="Pept_M24"/>
</dbReference>
<dbReference type="CDD" id="cd01086">
    <property type="entry name" value="MetAP1"/>
    <property type="match status" value="1"/>
</dbReference>
<gene>
    <name evidence="6 9" type="primary">map</name>
    <name evidence="9" type="ORF">JX360_14900</name>
</gene>
<dbReference type="EMBL" id="JAFIRA010000049">
    <property type="protein sequence ID" value="MCJ2544175.1"/>
    <property type="molecule type" value="Genomic_DNA"/>
</dbReference>
<evidence type="ECO:0000256" key="5">
    <source>
        <dbReference type="ARBA" id="ARBA00022801"/>
    </source>
</evidence>
<comment type="function">
    <text evidence="1 6">Removes the N-terminal methionine from nascent proteins. The N-terminal methionine is often cleaved when the second residue in the primary sequence is small and uncharged (Met-Ala-, Cys, Gly, Pro, Ser, Thr, or Val). Requires deformylation of the N(alpha)-formylated initiator methionine before it can be hydrolyzed.</text>
</comment>
<sequence length="257" mass="28316">MQLIEIKSRREVEKMRRAGRVVAQVLQEISERLEPGWTTADIDAYAEKRVAQLNALPSFKGYYGFPACVCVSVNHEVVHGIPSRRKLIQAGDVVKVDFGAIVEGWHADSCLTIGLEPLSEASRDLIDTAAQALQTGIDHVRHGVLLQDVSGAIEDYIEGRGYSVVKQYVGHGVGRNLHEEPQFPNYRTRDLPNPKLRSGMTVAIEPMVNAGGEATRVLADQWTVVTVDGAWSAQFEHTVLITESGAEILTDRTPFQS</sequence>
<keyword evidence="5 6" id="KW-0378">Hydrolase</keyword>
<evidence type="ECO:0000313" key="9">
    <source>
        <dbReference type="EMBL" id="MCJ2544175.1"/>
    </source>
</evidence>
<dbReference type="InterPro" id="IPR002467">
    <property type="entry name" value="Pept_M24A_MAP1"/>
</dbReference>
<evidence type="ECO:0000256" key="2">
    <source>
        <dbReference type="ARBA" id="ARBA00022438"/>
    </source>
</evidence>